<accession>A0ABS1U6S2</accession>
<dbReference type="Gene3D" id="3.40.1190.20">
    <property type="match status" value="1"/>
</dbReference>
<dbReference type="PANTHER" id="PTHR10584:SF157">
    <property type="entry name" value="SULFOFRUCTOSE KINASE"/>
    <property type="match status" value="1"/>
</dbReference>
<dbReference type="InterPro" id="IPR011611">
    <property type="entry name" value="PfkB_dom"/>
</dbReference>
<keyword evidence="5" id="KW-1185">Reference proteome</keyword>
<keyword evidence="2" id="KW-0418">Kinase</keyword>
<comment type="caution">
    <text evidence="4">The sequence shown here is derived from an EMBL/GenBank/DDBJ whole genome shotgun (WGS) entry which is preliminary data.</text>
</comment>
<proteinExistence type="predicted"/>
<keyword evidence="1" id="KW-0808">Transferase</keyword>
<organism evidence="4 5">
    <name type="scientific">Belnapia arida</name>
    <dbReference type="NCBI Taxonomy" id="2804533"/>
    <lineage>
        <taxon>Bacteria</taxon>
        <taxon>Pseudomonadati</taxon>
        <taxon>Pseudomonadota</taxon>
        <taxon>Alphaproteobacteria</taxon>
        <taxon>Acetobacterales</taxon>
        <taxon>Roseomonadaceae</taxon>
        <taxon>Belnapia</taxon>
    </lineage>
</organism>
<feature type="domain" description="Carbohydrate kinase PfkB" evidence="3">
    <location>
        <begin position="8"/>
        <end position="291"/>
    </location>
</feature>
<evidence type="ECO:0000256" key="2">
    <source>
        <dbReference type="ARBA" id="ARBA00022777"/>
    </source>
</evidence>
<dbReference type="PANTHER" id="PTHR10584">
    <property type="entry name" value="SUGAR KINASE"/>
    <property type="match status" value="1"/>
</dbReference>
<dbReference type="InterPro" id="IPR029056">
    <property type="entry name" value="Ribokinase-like"/>
</dbReference>
<reference evidence="4 5" key="1">
    <citation type="submission" date="2021-01" db="EMBL/GenBank/DDBJ databases">
        <title>Belnapia mucosa sp. nov. and Belnapia arida sp. nov., isolated from the Tabernas Desert (Almeria, Spain).</title>
        <authorList>
            <person name="Molina-Menor E."/>
            <person name="Vidal-Verdu A."/>
            <person name="Calonge A."/>
            <person name="Satari L."/>
            <person name="Pereto J."/>
            <person name="Porcar M."/>
        </authorList>
    </citation>
    <scope>NUCLEOTIDE SEQUENCE [LARGE SCALE GENOMIC DNA]</scope>
    <source>
        <strain evidence="4 5">T18</strain>
    </source>
</reference>
<dbReference type="Pfam" id="PF00294">
    <property type="entry name" value="PfkB"/>
    <property type="match status" value="1"/>
</dbReference>
<protein>
    <submittedName>
        <fullName evidence="4">Ribokinase</fullName>
    </submittedName>
</protein>
<sequence length="312" mass="30986">MTPGLTGRVVCVGIAVLDQVWELPALPPGPGKFIAHGFRETGGGMAATAAVAIAALGGMALWHGRLGADGPGATLLGLLARCGVEVVDVVPAPGGRSAVSGVLVDAEGERVLAVFPGDGLPGASALAKGRLDGAGAVLADPRWPAGAERLFRLAGPRGLPRVLDADVAAAGTIADLAPLTDHLVFSQRGLVEFTGIEEPAAGLAAAAGRLGGMPALGPAGGLGVTLGARGSLWWREGGAVPLAAPRIAARDTTGCGDVFHGAYALALAEGRDAPGAARFATAVAALKAERGRGWLGMPDRAAVEVRLAEGWA</sequence>
<dbReference type="Proteomes" id="UP000660885">
    <property type="component" value="Unassembled WGS sequence"/>
</dbReference>
<evidence type="ECO:0000313" key="5">
    <source>
        <dbReference type="Proteomes" id="UP000660885"/>
    </source>
</evidence>
<dbReference type="RefSeq" id="WP_202833634.1">
    <property type="nucleotide sequence ID" value="NZ_JAETWB010000013.1"/>
</dbReference>
<evidence type="ECO:0000256" key="1">
    <source>
        <dbReference type="ARBA" id="ARBA00022679"/>
    </source>
</evidence>
<dbReference type="EMBL" id="JAETWB010000013">
    <property type="protein sequence ID" value="MBL6080402.1"/>
    <property type="molecule type" value="Genomic_DNA"/>
</dbReference>
<name>A0ABS1U6S2_9PROT</name>
<evidence type="ECO:0000259" key="3">
    <source>
        <dbReference type="Pfam" id="PF00294"/>
    </source>
</evidence>
<gene>
    <name evidence="4" type="ORF">JMJ56_20505</name>
</gene>
<evidence type="ECO:0000313" key="4">
    <source>
        <dbReference type="EMBL" id="MBL6080402.1"/>
    </source>
</evidence>
<dbReference type="SUPFAM" id="SSF53613">
    <property type="entry name" value="Ribokinase-like"/>
    <property type="match status" value="1"/>
</dbReference>